<dbReference type="Gene3D" id="1.20.120.450">
    <property type="entry name" value="dinb family like domain"/>
    <property type="match status" value="1"/>
</dbReference>
<gene>
    <name evidence="1" type="ORF">HW561_01015</name>
</gene>
<organism evidence="1 2">
    <name type="scientific">Ruegeria haliotis</name>
    <dbReference type="NCBI Taxonomy" id="2747601"/>
    <lineage>
        <taxon>Bacteria</taxon>
        <taxon>Pseudomonadati</taxon>
        <taxon>Pseudomonadota</taxon>
        <taxon>Alphaproteobacteria</taxon>
        <taxon>Rhodobacterales</taxon>
        <taxon>Roseobacteraceae</taxon>
        <taxon>Ruegeria</taxon>
    </lineage>
</organism>
<proteinExistence type="predicted"/>
<comment type="caution">
    <text evidence="1">The sequence shown here is derived from an EMBL/GenBank/DDBJ whole genome shotgun (WGS) entry which is preliminary data.</text>
</comment>
<sequence length="162" mass="18254">MAATNKSDLLNINQKEFEKLKLLIAPIPEGQAICKDDGTSIKDVIAHRAHWIDLFLGWYADGQAGKTVYFPAKGYKWNEVRRYNAELRQKQEGISWDIAISALDNGYKKLTAFIQSLSDAELYGGPMQGANNDWTPGRWAEAAGPSHFRSATKYIRSRFKTV</sequence>
<name>A0ABX2PJS8_9RHOB</name>
<dbReference type="Pfam" id="PF08020">
    <property type="entry name" value="DUF1706"/>
    <property type="match status" value="1"/>
</dbReference>
<evidence type="ECO:0000313" key="1">
    <source>
        <dbReference type="EMBL" id="NVO54368.1"/>
    </source>
</evidence>
<dbReference type="Proteomes" id="UP000630805">
    <property type="component" value="Unassembled WGS sequence"/>
</dbReference>
<dbReference type="InterPro" id="IPR012550">
    <property type="entry name" value="DUF1706"/>
</dbReference>
<protein>
    <submittedName>
        <fullName evidence="1">ClbS/DfsB family four-helix bundle protein</fullName>
    </submittedName>
</protein>
<dbReference type="InterPro" id="IPR034660">
    <property type="entry name" value="DinB/YfiT-like"/>
</dbReference>
<reference evidence="1 2" key="1">
    <citation type="submission" date="2020-06" db="EMBL/GenBank/DDBJ databases">
        <authorList>
            <person name="Cao W.R."/>
        </authorList>
    </citation>
    <scope>NUCLEOTIDE SEQUENCE [LARGE SCALE GENOMIC DNA]</scope>
    <source>
        <strain evidence="1 2">B1Z28</strain>
    </source>
</reference>
<dbReference type="PANTHER" id="PTHR40658">
    <property type="match status" value="1"/>
</dbReference>
<accession>A0ABX2PJS8</accession>
<dbReference type="EMBL" id="JABXWT010000001">
    <property type="protein sequence ID" value="NVO54368.1"/>
    <property type="molecule type" value="Genomic_DNA"/>
</dbReference>
<dbReference type="PANTHER" id="PTHR40658:SF4">
    <property type="entry name" value="HYPOTHETICAL CYTOSOLIC PROTEIN"/>
    <property type="match status" value="1"/>
</dbReference>
<evidence type="ECO:0000313" key="2">
    <source>
        <dbReference type="Proteomes" id="UP000630805"/>
    </source>
</evidence>
<keyword evidence="2" id="KW-1185">Reference proteome</keyword>
<dbReference type="RefSeq" id="WP_176861364.1">
    <property type="nucleotide sequence ID" value="NZ_JABXWT010000001.1"/>
</dbReference>